<dbReference type="GO" id="GO:0003677">
    <property type="term" value="F:DNA binding"/>
    <property type="evidence" value="ECO:0007669"/>
    <property type="project" value="UniProtKB-KW"/>
</dbReference>
<evidence type="ECO:0000259" key="5">
    <source>
        <dbReference type="Pfam" id="PF01420"/>
    </source>
</evidence>
<dbReference type="Gene3D" id="3.90.220.20">
    <property type="entry name" value="DNA methylase specificity domains"/>
    <property type="match status" value="2"/>
</dbReference>
<dbReference type="AlphaFoldDB" id="A0A0P7YAZ3"/>
<dbReference type="Gene3D" id="1.10.287.1120">
    <property type="entry name" value="Bipartite methylase S protein"/>
    <property type="match status" value="1"/>
</dbReference>
<dbReference type="PANTHER" id="PTHR43140">
    <property type="entry name" value="TYPE-1 RESTRICTION ENZYME ECOKI SPECIFICITY PROTEIN"/>
    <property type="match status" value="1"/>
</dbReference>
<evidence type="ECO:0000256" key="4">
    <source>
        <dbReference type="SAM" id="MobiDB-lite"/>
    </source>
</evidence>
<evidence type="ECO:0000256" key="1">
    <source>
        <dbReference type="ARBA" id="ARBA00010923"/>
    </source>
</evidence>
<name>A0A0P7YAZ3_9GAMM</name>
<gene>
    <name evidence="6" type="primary">hsdS-3</name>
    <name evidence="6" type="ORF">HLUCCX14_15160</name>
</gene>
<dbReference type="InterPro" id="IPR044946">
    <property type="entry name" value="Restrct_endonuc_typeI_TRD_sf"/>
</dbReference>
<dbReference type="PATRIC" id="fig|1305731.5.peg.1803"/>
<sequence>MSFPEYSDYKDSGVEWLGIIPRHWRIDKFRYVFTESDEKIEGNVVGEMLSVSGYRGIEVKNYDDENKRRTEEELQGYRVVRPGQLVVNTMWLNYAGLGVSDYEGHVSPAYRSYWIAIDVDLRFIHHLMRSSIYVQGYTQLLTGIRPNSLQMSRDDLMGFPVVLAPRAEQIQIARFLDHETAKIDALIREQERLIELLQENRQASISHAVTKGLDPDVPMKDSGVEWLGEVPAHWRVVQVRHLLRKIEQGKSPECESRAAVGDEWGVLKTGCVNGGIYRSSEHKALPAHINPHSEYEVKEGDLLMSRASGSKDLIGAVAYVEKTPSRLLLSDKVFRLKLEPGVHSQHFALLMGAQHVRAQIELAINGAEGLANNITKESIKSFVVALPAYEEQQDIFKYLSIQTHKFSELSEQLLAALSVLKERRAALISFAVTGKIDVRNWQPPTDESAFDEEVRQTGMEATA</sequence>
<dbReference type="STRING" id="1305731.GCA_000934705_03194"/>
<organism evidence="6 7">
    <name type="scientific">Marinobacter excellens HL-55</name>
    <dbReference type="NCBI Taxonomy" id="1305731"/>
    <lineage>
        <taxon>Bacteria</taxon>
        <taxon>Pseudomonadati</taxon>
        <taxon>Pseudomonadota</taxon>
        <taxon>Gammaproteobacteria</taxon>
        <taxon>Pseudomonadales</taxon>
        <taxon>Marinobacteraceae</taxon>
        <taxon>Marinobacter</taxon>
    </lineage>
</organism>
<dbReference type="InterPro" id="IPR000055">
    <property type="entry name" value="Restrct_endonuc_typeI_TRD"/>
</dbReference>
<evidence type="ECO:0000313" key="7">
    <source>
        <dbReference type="Proteomes" id="UP000050416"/>
    </source>
</evidence>
<dbReference type="Pfam" id="PF01420">
    <property type="entry name" value="Methylase_S"/>
    <property type="match status" value="1"/>
</dbReference>
<dbReference type="GO" id="GO:0009035">
    <property type="term" value="F:type I site-specific deoxyribonuclease activity"/>
    <property type="evidence" value="ECO:0007669"/>
    <property type="project" value="UniProtKB-EC"/>
</dbReference>
<protein>
    <submittedName>
        <fullName evidence="6">Type I restriction enzyme, S subunit</fullName>
        <ecNumber evidence="6">3.1.21.3</ecNumber>
    </submittedName>
</protein>
<dbReference type="GO" id="GO:0009307">
    <property type="term" value="P:DNA restriction-modification system"/>
    <property type="evidence" value="ECO:0007669"/>
    <property type="project" value="UniProtKB-KW"/>
</dbReference>
<comment type="similarity">
    <text evidence="1">Belongs to the type-I restriction system S methylase family.</text>
</comment>
<feature type="region of interest" description="Disordered" evidence="4">
    <location>
        <begin position="442"/>
        <end position="463"/>
    </location>
</feature>
<reference evidence="6 7" key="1">
    <citation type="submission" date="2015-09" db="EMBL/GenBank/DDBJ databases">
        <title>Identification and resolution of microdiversity through metagenomic sequencing of parallel consortia.</title>
        <authorList>
            <person name="Nelson W.C."/>
            <person name="Romine M.F."/>
            <person name="Lindemann S.R."/>
        </authorList>
    </citation>
    <scope>NUCLEOTIDE SEQUENCE [LARGE SCALE GENOMIC DNA]</scope>
    <source>
        <strain evidence="6">HL-55</strain>
    </source>
</reference>
<dbReference type="SUPFAM" id="SSF116734">
    <property type="entry name" value="DNA methylase specificity domain"/>
    <property type="match status" value="2"/>
</dbReference>
<accession>A0A0P7YAZ3</accession>
<keyword evidence="3" id="KW-0238">DNA-binding</keyword>
<keyword evidence="2" id="KW-0680">Restriction system</keyword>
<dbReference type="OrthoDB" id="9798929at2"/>
<keyword evidence="6" id="KW-0378">Hydrolase</keyword>
<proteinExistence type="inferred from homology"/>
<dbReference type="EC" id="3.1.21.3" evidence="6"/>
<dbReference type="InterPro" id="IPR051212">
    <property type="entry name" value="Type-I_RE_S_subunit"/>
</dbReference>
<evidence type="ECO:0000256" key="3">
    <source>
        <dbReference type="ARBA" id="ARBA00023125"/>
    </source>
</evidence>
<evidence type="ECO:0000256" key="2">
    <source>
        <dbReference type="ARBA" id="ARBA00022747"/>
    </source>
</evidence>
<dbReference type="Proteomes" id="UP000050416">
    <property type="component" value="Unassembled WGS sequence"/>
</dbReference>
<dbReference type="EMBL" id="LJZQ01000029">
    <property type="protein sequence ID" value="KPQ27407.1"/>
    <property type="molecule type" value="Genomic_DNA"/>
</dbReference>
<evidence type="ECO:0000313" key="6">
    <source>
        <dbReference type="EMBL" id="KPQ27407.1"/>
    </source>
</evidence>
<dbReference type="PANTHER" id="PTHR43140:SF1">
    <property type="entry name" value="TYPE I RESTRICTION ENZYME ECOKI SPECIFICITY SUBUNIT"/>
    <property type="match status" value="1"/>
</dbReference>
<feature type="domain" description="Type I restriction modification DNA specificity" evidence="5">
    <location>
        <begin position="247"/>
        <end position="417"/>
    </location>
</feature>
<comment type="caution">
    <text evidence="6">The sequence shown here is derived from an EMBL/GenBank/DDBJ whole genome shotgun (WGS) entry which is preliminary data.</text>
</comment>